<organism evidence="3">
    <name type="scientific">Culex pipiens</name>
    <name type="common">House mosquito</name>
    <dbReference type="NCBI Taxonomy" id="7175"/>
    <lineage>
        <taxon>Eukaryota</taxon>
        <taxon>Metazoa</taxon>
        <taxon>Ecdysozoa</taxon>
        <taxon>Arthropoda</taxon>
        <taxon>Hexapoda</taxon>
        <taxon>Insecta</taxon>
        <taxon>Pterygota</taxon>
        <taxon>Neoptera</taxon>
        <taxon>Endopterygota</taxon>
        <taxon>Diptera</taxon>
        <taxon>Nematocera</taxon>
        <taxon>Culicoidea</taxon>
        <taxon>Culicidae</taxon>
        <taxon>Culicinae</taxon>
        <taxon>Culicini</taxon>
        <taxon>Culex</taxon>
        <taxon>Culex</taxon>
    </lineage>
</organism>
<feature type="signal peptide" evidence="2">
    <location>
        <begin position="1"/>
        <end position="15"/>
    </location>
</feature>
<sequence length="105" mass="11499">MADFLLLLFLVVVEPFYFDGKQQVPASHCFSSATLAKGGFFRALTAVALHSGPRSSNRIAHNLRITALITGTDSLFRGWLPRSDDYSSSSSSSATKRRNSTTRTN</sequence>
<accession>A0A8D7ZVY2</accession>
<dbReference type="EMBL" id="HBUE01005023">
    <property type="protein sequence ID" value="CAG6445553.1"/>
    <property type="molecule type" value="Transcribed_RNA"/>
</dbReference>
<evidence type="ECO:0000256" key="1">
    <source>
        <dbReference type="SAM" id="MobiDB-lite"/>
    </source>
</evidence>
<dbReference type="AlphaFoldDB" id="A0A8D7ZVY2"/>
<proteinExistence type="predicted"/>
<name>A0A8D7ZVY2_CULPI</name>
<feature type="compositionally biased region" description="Basic residues" evidence="1">
    <location>
        <begin position="95"/>
        <end position="105"/>
    </location>
</feature>
<evidence type="ECO:0000313" key="3">
    <source>
        <dbReference type="EMBL" id="CAG6445553.1"/>
    </source>
</evidence>
<protein>
    <submittedName>
        <fullName evidence="3">(northern house mosquito) hypothetical protein</fullName>
    </submittedName>
</protein>
<feature type="region of interest" description="Disordered" evidence="1">
    <location>
        <begin position="82"/>
        <end position="105"/>
    </location>
</feature>
<keyword evidence="2" id="KW-0732">Signal</keyword>
<evidence type="ECO:0000256" key="2">
    <source>
        <dbReference type="SAM" id="SignalP"/>
    </source>
</evidence>
<feature type="chain" id="PRO_5034914660" evidence="2">
    <location>
        <begin position="16"/>
        <end position="105"/>
    </location>
</feature>
<reference evidence="3" key="1">
    <citation type="submission" date="2021-05" db="EMBL/GenBank/DDBJ databases">
        <authorList>
            <person name="Alioto T."/>
            <person name="Alioto T."/>
            <person name="Gomez Garrido J."/>
        </authorList>
    </citation>
    <scope>NUCLEOTIDE SEQUENCE</scope>
</reference>